<dbReference type="Pfam" id="PF22599">
    <property type="entry name" value="SecDF_P1_head"/>
    <property type="match status" value="1"/>
</dbReference>
<evidence type="ECO:0000256" key="11">
    <source>
        <dbReference type="SAM" id="MobiDB-lite"/>
    </source>
</evidence>
<comment type="subunit">
    <text evidence="9">Forms a complex with SecF. Part of the essential Sec protein translocation apparatus which comprises SecA, SecYEG and auxiliary proteins SecDF. Other proteins may also be involved.</text>
</comment>
<dbReference type="InterPro" id="IPR022645">
    <property type="entry name" value="SecD/SecF_bac"/>
</dbReference>
<feature type="transmembrane region" description="Helical" evidence="9">
    <location>
        <begin position="847"/>
        <end position="864"/>
    </location>
</feature>
<proteinExistence type="inferred from homology"/>
<evidence type="ECO:0000256" key="4">
    <source>
        <dbReference type="ARBA" id="ARBA00022692"/>
    </source>
</evidence>
<dbReference type="NCBIfam" id="TIGR01129">
    <property type="entry name" value="secD"/>
    <property type="match status" value="1"/>
</dbReference>
<accession>A0A517T784</accession>
<feature type="transmembrane region" description="Helical" evidence="9">
    <location>
        <begin position="526"/>
        <end position="550"/>
    </location>
</feature>
<comment type="similarity">
    <text evidence="10">Belongs to the SecD/SecF family. SecF subfamily.</text>
</comment>
<dbReference type="NCBIfam" id="TIGR00966">
    <property type="entry name" value="transloc_SecF"/>
    <property type="match status" value="1"/>
</dbReference>
<keyword evidence="5 9" id="KW-0653">Protein transport</keyword>
<dbReference type="EMBL" id="CP036316">
    <property type="protein sequence ID" value="QDT64244.1"/>
    <property type="molecule type" value="Genomic_DNA"/>
</dbReference>
<feature type="transmembrane region" description="Helical" evidence="9">
    <location>
        <begin position="457"/>
        <end position="477"/>
    </location>
</feature>
<comment type="similarity">
    <text evidence="9">Belongs to the SecD/SecF family. SecD subfamily.</text>
</comment>
<feature type="transmembrane region" description="Helical" evidence="9">
    <location>
        <begin position="571"/>
        <end position="598"/>
    </location>
</feature>
<protein>
    <recommendedName>
        <fullName evidence="9 10">Multifunctional fusion protein</fullName>
    </recommendedName>
    <domain>
        <recommendedName>
            <fullName evidence="9">Protein translocase subunit SecD</fullName>
        </recommendedName>
    </domain>
    <domain>
        <recommendedName>
            <fullName evidence="10">Protein-export membrane protein SecF</fullName>
        </recommendedName>
    </domain>
</protein>
<dbReference type="InterPro" id="IPR005791">
    <property type="entry name" value="SecD"/>
</dbReference>
<dbReference type="HAMAP" id="MF_01463_B">
    <property type="entry name" value="SecD_B"/>
    <property type="match status" value="1"/>
</dbReference>
<dbReference type="PANTHER" id="PTHR30081:SF1">
    <property type="entry name" value="PROTEIN TRANSLOCASE SUBUNIT SECD"/>
    <property type="match status" value="1"/>
</dbReference>
<dbReference type="PANTHER" id="PTHR30081">
    <property type="entry name" value="PROTEIN-EXPORT MEMBRANE PROTEIN SEC"/>
    <property type="match status" value="1"/>
</dbReference>
<feature type="region of interest" description="Disordered" evidence="11">
    <location>
        <begin position="653"/>
        <end position="684"/>
    </location>
</feature>
<comment type="subunit">
    <text evidence="10">Forms a complex with SecD. Part of the essential Sec protein translocation apparatus which comprises SecA, SecYEG and auxiliary proteins SecDF. Other proteins may also be involved.</text>
</comment>
<dbReference type="Gene3D" id="3.30.1360.200">
    <property type="match status" value="1"/>
</dbReference>
<feature type="transmembrane region" description="Helical" evidence="9">
    <location>
        <begin position="406"/>
        <end position="424"/>
    </location>
</feature>
<dbReference type="GO" id="GO:0043952">
    <property type="term" value="P:protein transport by the Sec complex"/>
    <property type="evidence" value="ECO:0007669"/>
    <property type="project" value="UniProtKB-UniRule"/>
</dbReference>
<keyword evidence="7 9" id="KW-0811">Translocation</keyword>
<keyword evidence="4 9" id="KW-0812">Transmembrane</keyword>
<dbReference type="Pfam" id="PF02355">
    <property type="entry name" value="SecD_SecF_C"/>
    <property type="match status" value="2"/>
</dbReference>
<keyword evidence="8 9" id="KW-0472">Membrane</keyword>
<dbReference type="SUPFAM" id="SSF82866">
    <property type="entry name" value="Multidrug efflux transporter AcrB transmembrane domain"/>
    <property type="match status" value="2"/>
</dbReference>
<feature type="transmembrane region" description="Helical" evidence="9">
    <location>
        <begin position="871"/>
        <end position="900"/>
    </location>
</feature>
<evidence type="ECO:0000256" key="10">
    <source>
        <dbReference type="HAMAP-Rule" id="MF_01464"/>
    </source>
</evidence>
<dbReference type="Gene3D" id="1.20.1640.10">
    <property type="entry name" value="Multidrug efflux transporter AcrB transmembrane domain"/>
    <property type="match status" value="2"/>
</dbReference>
<keyword evidence="2 9" id="KW-0813">Transport</keyword>
<feature type="transmembrane region" description="Helical" evidence="9">
    <location>
        <begin position="498"/>
        <end position="520"/>
    </location>
</feature>
<feature type="compositionally biased region" description="Basic and acidic residues" evidence="11">
    <location>
        <begin position="666"/>
        <end position="683"/>
    </location>
</feature>
<feature type="transmembrane region" description="Helical" evidence="9">
    <location>
        <begin position="988"/>
        <end position="1015"/>
    </location>
</feature>
<dbReference type="GO" id="GO:0065002">
    <property type="term" value="P:intracellular protein transmembrane transport"/>
    <property type="evidence" value="ECO:0007669"/>
    <property type="project" value="UniProtKB-UniRule"/>
</dbReference>
<dbReference type="Pfam" id="PF07549">
    <property type="entry name" value="Sec_GG"/>
    <property type="match status" value="1"/>
</dbReference>
<keyword evidence="15" id="KW-1185">Reference proteome</keyword>
<keyword evidence="3 9" id="KW-1003">Cell membrane</keyword>
<comment type="subcellular location">
    <subcellularLocation>
        <location evidence="1 9">Cell membrane</location>
        <topology evidence="1 9">Multi-pass membrane protein</topology>
    </subcellularLocation>
</comment>
<feature type="transmembrane region" description="Helical" evidence="9">
    <location>
        <begin position="61"/>
        <end position="80"/>
    </location>
</feature>
<feature type="transmembrane region" description="Helical" evidence="9">
    <location>
        <begin position="964"/>
        <end position="982"/>
    </location>
</feature>
<dbReference type="InterPro" id="IPR055344">
    <property type="entry name" value="SecD_SecF_C_bact"/>
</dbReference>
<dbReference type="InterPro" id="IPR022646">
    <property type="entry name" value="SecD/SecF_CS"/>
</dbReference>
<dbReference type="InterPro" id="IPR048634">
    <property type="entry name" value="SecD_SecF_C"/>
</dbReference>
<dbReference type="NCBIfam" id="TIGR00916">
    <property type="entry name" value="2A0604s01"/>
    <property type="match status" value="1"/>
</dbReference>
<feature type="transmembrane region" description="Helical" evidence="9">
    <location>
        <begin position="26"/>
        <end position="49"/>
    </location>
</feature>
<keyword evidence="6 9" id="KW-1133">Transmembrane helix</keyword>
<evidence type="ECO:0000313" key="14">
    <source>
        <dbReference type="EMBL" id="QDT64244.1"/>
    </source>
</evidence>
<dbReference type="InterPro" id="IPR022813">
    <property type="entry name" value="SecD/SecF_arch_bac"/>
</dbReference>
<comment type="function">
    <text evidence="9">Part of the Sec protein translocase complex. Interacts with the SecYEG preprotein conducting channel. SecDF uses the proton motive force (PMF) to complete protein translocation after the ATP-dependent function of SecA.</text>
</comment>
<dbReference type="GO" id="GO:0005886">
    <property type="term" value="C:plasma membrane"/>
    <property type="evidence" value="ECO:0007669"/>
    <property type="project" value="UniProtKB-SubCell"/>
</dbReference>
<dbReference type="HAMAP" id="MF_01464_B">
    <property type="entry name" value="SecF_B"/>
    <property type="match status" value="1"/>
</dbReference>
<dbReference type="Proteomes" id="UP000319976">
    <property type="component" value="Chromosome"/>
</dbReference>
<feature type="transmembrane region" description="Helical" evidence="9">
    <location>
        <begin position="912"/>
        <end position="935"/>
    </location>
</feature>
<dbReference type="GO" id="GO:0015450">
    <property type="term" value="F:protein-transporting ATPase activity"/>
    <property type="evidence" value="ECO:0007669"/>
    <property type="project" value="InterPro"/>
</dbReference>
<dbReference type="InterPro" id="IPR005665">
    <property type="entry name" value="SecF_bac"/>
</dbReference>
<evidence type="ECO:0000313" key="15">
    <source>
        <dbReference type="Proteomes" id="UP000319976"/>
    </source>
</evidence>
<evidence type="ECO:0000256" key="3">
    <source>
        <dbReference type="ARBA" id="ARBA00022475"/>
    </source>
</evidence>
<reference evidence="14 15" key="1">
    <citation type="submission" date="2019-02" db="EMBL/GenBank/DDBJ databases">
        <title>Deep-cultivation of Planctomycetes and their phenomic and genomic characterization uncovers novel biology.</title>
        <authorList>
            <person name="Wiegand S."/>
            <person name="Jogler M."/>
            <person name="Boedeker C."/>
            <person name="Pinto D."/>
            <person name="Vollmers J."/>
            <person name="Rivas-Marin E."/>
            <person name="Kohn T."/>
            <person name="Peeters S.H."/>
            <person name="Heuer A."/>
            <person name="Rast P."/>
            <person name="Oberbeckmann S."/>
            <person name="Bunk B."/>
            <person name="Jeske O."/>
            <person name="Meyerdierks A."/>
            <person name="Storesund J.E."/>
            <person name="Kallscheuer N."/>
            <person name="Luecker S."/>
            <person name="Lage O.M."/>
            <person name="Pohl T."/>
            <person name="Merkel B.J."/>
            <person name="Hornburger P."/>
            <person name="Mueller R.-W."/>
            <person name="Bruemmer F."/>
            <person name="Labrenz M."/>
            <person name="Spormann A.M."/>
            <person name="Op den Camp H."/>
            <person name="Overmann J."/>
            <person name="Amann R."/>
            <person name="Jetten M.S.M."/>
            <person name="Mascher T."/>
            <person name="Medema M.H."/>
            <person name="Devos D.P."/>
            <person name="Kaster A.-K."/>
            <person name="Ovreas L."/>
            <person name="Rohde M."/>
            <person name="Galperin M.Y."/>
            <person name="Jogler C."/>
        </authorList>
    </citation>
    <scope>NUCLEOTIDE SEQUENCE [LARGE SCALE GENOMIC DNA]</scope>
    <source>
        <strain evidence="14 15">V22</strain>
    </source>
</reference>
<feature type="domain" description="SecDF P1 head subdomain" evidence="13">
    <location>
        <begin position="276"/>
        <end position="379"/>
    </location>
</feature>
<gene>
    <name evidence="10" type="primary">secF</name>
    <name evidence="9" type="synonym">secD</name>
    <name evidence="14" type="ORF">V22_14750</name>
</gene>
<comment type="caution">
    <text evidence="9">Lacks conserved residue(s) required for the propagation of feature annotation.</text>
</comment>
<evidence type="ECO:0000259" key="12">
    <source>
        <dbReference type="Pfam" id="PF02355"/>
    </source>
</evidence>
<dbReference type="InterPro" id="IPR054384">
    <property type="entry name" value="SecDF_P1_head"/>
</dbReference>
<organism evidence="14 15">
    <name type="scientific">Calycomorphotria hydatis</name>
    <dbReference type="NCBI Taxonomy" id="2528027"/>
    <lineage>
        <taxon>Bacteria</taxon>
        <taxon>Pseudomonadati</taxon>
        <taxon>Planctomycetota</taxon>
        <taxon>Planctomycetia</taxon>
        <taxon>Planctomycetales</taxon>
        <taxon>Planctomycetaceae</taxon>
        <taxon>Calycomorphotria</taxon>
    </lineage>
</organism>
<evidence type="ECO:0000259" key="13">
    <source>
        <dbReference type="Pfam" id="PF22599"/>
    </source>
</evidence>
<sequence>MELMELPLLWAQAVEAAPVEAGNTIPGWVTLLVVLSVFVLPFLIGAGLGRLLKVEDLSFKMGLVLFAAAMGLTPFLWNMIQGNAQGMTAGESLKSSIRLGIDLAGGTNLVYQVVETKEKPINDQVMDRMVGAVGKRINPSGTEEVTVRRVGRDRLEVIVPGADQDKVEKTKEGIINSGQLEFALLANEIDHKDIIDQAREFDGKQRDLYVNGQIKAAWKSVGRDANGKLKDVYPSTNSSGIPDRTAVRYVDETGTIVEEPGDREPDLDRQVLVVFEQPDRRVTGSYLRSAYPSRDDSGLPAVGFAFNNRGAYLFGELTAANRPSADGFARRLAVVLNDKIESAPYLNTVITGSGIITGRFTQSEVSSLVDILNAGALEVPINPTPVSEFTISPLLGEDTVRKAVSAMLWAGIIVLIFMAAYYFVAGLIADFCLVLNIVLVMGAMSFIDATFTLPGLAGIVLTIGMAVDANVLIFERIREESSRGSSLRMAIQNGFDKALSTIVDANVTTLITSVILFLIGTDQVKGFAVTLFIGIVTSMFTALYFGRLMFDLLERKRWIRSLKMNSIIGSTHVQFLSGVKIAVAISLVFIAIGLGVFFSRGAKMLDIDFRGGTMVTFELTEATDSSKVKAALESIPEFAGDISVERLEISDDSGDGTGRRFRMRTTLKDADSSKQTEDGKPAEETANVDQLIVKAFENSDLSVRLITIDFTEPTAASEDLSVPVEGFDANNATVSTIKLGGDEELTASTISRYVSTELEKIKEGDANRYDDASKLLYVEGKSGSGLDKAENEVRTFSEMELVASGQIEQADLNAALTAVQQHLATQPVFDEVNSFDSAVATEMQQSAILAILASLVAIVAYLWFRFQRVMFGLAAVVALVHDVSAVLGCVALGAAIAAATGTSILGLEEFKINLPMIAAFLTIIGYSLNDTIVVFDRIREVRGRNPDLTASMINTSLNQTLSRTLLTSVTTLIVVLILYIFGGEGIHGFAYCLVCGILVGTYSSIFIASPALLWLMNRTKQSEKATSKPSQETVTA</sequence>
<dbReference type="GO" id="GO:0006605">
    <property type="term" value="P:protein targeting"/>
    <property type="evidence" value="ECO:0007669"/>
    <property type="project" value="UniProtKB-UniRule"/>
</dbReference>
<evidence type="ECO:0000256" key="8">
    <source>
        <dbReference type="ARBA" id="ARBA00023136"/>
    </source>
</evidence>
<evidence type="ECO:0000256" key="2">
    <source>
        <dbReference type="ARBA" id="ARBA00022448"/>
    </source>
</evidence>
<evidence type="ECO:0000256" key="7">
    <source>
        <dbReference type="ARBA" id="ARBA00023010"/>
    </source>
</evidence>
<dbReference type="Gene3D" id="3.30.70.3220">
    <property type="match status" value="1"/>
</dbReference>
<feature type="transmembrane region" description="Helical" evidence="9">
    <location>
        <begin position="431"/>
        <end position="451"/>
    </location>
</feature>
<evidence type="ECO:0000256" key="5">
    <source>
        <dbReference type="ARBA" id="ARBA00022927"/>
    </source>
</evidence>
<dbReference type="KEGG" id="chya:V22_14750"/>
<evidence type="ECO:0000256" key="9">
    <source>
        <dbReference type="HAMAP-Rule" id="MF_01463"/>
    </source>
</evidence>
<dbReference type="PRINTS" id="PR01755">
    <property type="entry name" value="SECFTRNLCASE"/>
</dbReference>
<evidence type="ECO:0000256" key="1">
    <source>
        <dbReference type="ARBA" id="ARBA00004651"/>
    </source>
</evidence>
<evidence type="ECO:0000256" key="6">
    <source>
        <dbReference type="ARBA" id="ARBA00022989"/>
    </source>
</evidence>
<feature type="domain" description="Protein export membrane protein SecD/SecF C-terminal" evidence="12">
    <location>
        <begin position="386"/>
        <end position="547"/>
    </location>
</feature>
<dbReference type="FunFam" id="1.20.1640.10:FF:000004">
    <property type="entry name" value="Protein translocase subunit SecD"/>
    <property type="match status" value="1"/>
</dbReference>
<feature type="domain" description="Protein export membrane protein SecD/SecF C-terminal" evidence="12">
    <location>
        <begin position="823"/>
        <end position="1017"/>
    </location>
</feature>
<name>A0A517T784_9PLAN</name>
<dbReference type="AlphaFoldDB" id="A0A517T784"/>